<dbReference type="Proteomes" id="UP000552836">
    <property type="component" value="Unassembled WGS sequence"/>
</dbReference>
<dbReference type="RefSeq" id="WP_166754068.1">
    <property type="nucleotide sequence ID" value="NZ_BAABJU010000018.1"/>
</dbReference>
<feature type="signal peptide" evidence="1">
    <location>
        <begin position="1"/>
        <end position="35"/>
    </location>
</feature>
<reference evidence="2" key="4">
    <citation type="submission" date="2024-05" db="EMBL/GenBank/DDBJ databases">
        <authorList>
            <person name="Sun Q."/>
            <person name="Zhou Y."/>
        </authorList>
    </citation>
    <scope>NUCLEOTIDE SEQUENCE</scope>
    <source>
        <strain evidence="2">CGMCC 4.5581</strain>
    </source>
</reference>
<reference evidence="5" key="2">
    <citation type="journal article" date="2019" name="Int. J. Syst. Evol. Microbiol.">
        <title>The Global Catalogue of Microorganisms (GCM) 10K type strain sequencing project: providing services to taxonomists for standard genome sequencing and annotation.</title>
        <authorList>
            <consortium name="The Broad Institute Genomics Platform"/>
            <consortium name="The Broad Institute Genome Sequencing Center for Infectious Disease"/>
            <person name="Wu L."/>
            <person name="Ma J."/>
        </authorList>
    </citation>
    <scope>NUCLEOTIDE SEQUENCE [LARGE SCALE GENOMIC DNA]</scope>
    <source>
        <strain evidence="5">CGMCC 4.5581</strain>
    </source>
</reference>
<feature type="chain" id="PRO_5033067345" evidence="1">
    <location>
        <begin position="36"/>
        <end position="284"/>
    </location>
</feature>
<proteinExistence type="predicted"/>
<keyword evidence="1" id="KW-0732">Signal</keyword>
<dbReference type="AlphaFoldDB" id="A0A846LFW1"/>
<dbReference type="EMBL" id="BMMI01000003">
    <property type="protein sequence ID" value="GGL64049.1"/>
    <property type="molecule type" value="Genomic_DNA"/>
</dbReference>
<keyword evidence="5" id="KW-1185">Reference proteome</keyword>
<reference evidence="3 4" key="3">
    <citation type="submission" date="2020-02" db="EMBL/GenBank/DDBJ databases">
        <title>Sequencing the genomes of 1000 actinobacteria strains.</title>
        <authorList>
            <person name="Klenk H.-P."/>
        </authorList>
    </citation>
    <scope>NUCLEOTIDE SEQUENCE [LARGE SCALE GENOMIC DNA]</scope>
    <source>
        <strain evidence="3 4">DSM 45201</strain>
    </source>
</reference>
<evidence type="ECO:0000313" key="3">
    <source>
        <dbReference type="EMBL" id="NIH66487.1"/>
    </source>
</evidence>
<organism evidence="3 4">
    <name type="scientific">Modestobacter marinus</name>
    <dbReference type="NCBI Taxonomy" id="477641"/>
    <lineage>
        <taxon>Bacteria</taxon>
        <taxon>Bacillati</taxon>
        <taxon>Actinomycetota</taxon>
        <taxon>Actinomycetes</taxon>
        <taxon>Geodermatophilales</taxon>
        <taxon>Geodermatophilaceae</taxon>
        <taxon>Modestobacter</taxon>
    </lineage>
</organism>
<evidence type="ECO:0000313" key="5">
    <source>
        <dbReference type="Proteomes" id="UP000648663"/>
    </source>
</evidence>
<sequence>MARVRRPGRRRGTVLVALLGAVLAGSLLGPPAAVADADKTGVRAITTQTAPVVPGQSAWLSVVWTADRTVTDWSTTVTAPAGVAVSYPTTRGGSDTSLYGSATLVGTTRDFTAVKLAVPYTQTTPFQITLLSSYTDTCGDNGRCKEQGGGNDDKARRHSTTATVTVPVQPAVGPAFTQDTASLSVAAGSNGFQQIAFTGGQADLADVSVRLGPLPAGLAVAYPGDATASRLAGGSALVGGSTDHVAVRFDATGLAPGSYVLPLTVSYTAAAPQTVSGTVTLVVQ</sequence>
<protein>
    <submittedName>
        <fullName evidence="3">Uncharacterized protein</fullName>
    </submittedName>
</protein>
<reference evidence="2" key="1">
    <citation type="journal article" date="2014" name="Int. J. Syst. Evol. Microbiol.">
        <title>Complete genome of a new Firmicutes species belonging to the dominant human colonic microbiota ('Ruminococcus bicirculans') reveals two chromosomes and a selective capacity to utilize plant glucans.</title>
        <authorList>
            <consortium name="NISC Comparative Sequencing Program"/>
            <person name="Wegmann U."/>
            <person name="Louis P."/>
            <person name="Goesmann A."/>
            <person name="Henrissat B."/>
            <person name="Duncan S.H."/>
            <person name="Flint H.J."/>
        </authorList>
    </citation>
    <scope>NUCLEOTIDE SEQUENCE</scope>
    <source>
        <strain evidence="2">CGMCC 4.5581</strain>
    </source>
</reference>
<evidence type="ECO:0000313" key="2">
    <source>
        <dbReference type="EMBL" id="GGL64049.1"/>
    </source>
</evidence>
<accession>A0A846LFW1</accession>
<gene>
    <name evidence="3" type="ORF">FB380_000933</name>
    <name evidence="2" type="ORF">GCM10011589_20320</name>
</gene>
<comment type="caution">
    <text evidence="3">The sequence shown here is derived from an EMBL/GenBank/DDBJ whole genome shotgun (WGS) entry which is preliminary data.</text>
</comment>
<name>A0A846LFW1_9ACTN</name>
<dbReference type="Proteomes" id="UP000648663">
    <property type="component" value="Unassembled WGS sequence"/>
</dbReference>
<evidence type="ECO:0000256" key="1">
    <source>
        <dbReference type="SAM" id="SignalP"/>
    </source>
</evidence>
<dbReference type="EMBL" id="JAAMPA010000001">
    <property type="protein sequence ID" value="NIH66487.1"/>
    <property type="molecule type" value="Genomic_DNA"/>
</dbReference>
<evidence type="ECO:0000313" key="4">
    <source>
        <dbReference type="Proteomes" id="UP000552836"/>
    </source>
</evidence>